<reference evidence="2 3" key="2">
    <citation type="journal article" date="2014" name="J. Gen. Appl. Microbiol.">
        <title>The early diverging ascomycetous budding yeast Saitoella complicata has three histone deacetylases belonging to the Clr6, Hos2, and Rpd3 lineages.</title>
        <authorList>
            <person name="Nishida H."/>
            <person name="Matsumoto T."/>
            <person name="Kondo S."/>
            <person name="Hamamoto M."/>
            <person name="Yoshikawa H."/>
        </authorList>
    </citation>
    <scope>NUCLEOTIDE SEQUENCE [LARGE SCALE GENOMIC DNA]</scope>
    <source>
        <strain evidence="2 3">NRRL Y-17804</strain>
    </source>
</reference>
<name>A0A0E9NLM1_SAICN</name>
<sequence>MSSDLTPDYTLHAAFRACAYWVNGRVINSPNSDFVCTAKRKNKHSQTEPSKLRPRIPVSRKQEKQEKLPEYNRERTKPAYIRTIASDSWPACRLGGGKTTHQLRRD</sequence>
<evidence type="ECO:0000313" key="3">
    <source>
        <dbReference type="Proteomes" id="UP000033140"/>
    </source>
</evidence>
<evidence type="ECO:0000256" key="1">
    <source>
        <dbReference type="SAM" id="MobiDB-lite"/>
    </source>
</evidence>
<dbReference type="AlphaFoldDB" id="A0A0E9NLM1"/>
<dbReference type="EMBL" id="BACD03000034">
    <property type="protein sequence ID" value="GAO50576.1"/>
    <property type="molecule type" value="Genomic_DNA"/>
</dbReference>
<gene>
    <name evidence="2" type="ORF">G7K_4700-t1</name>
</gene>
<protein>
    <submittedName>
        <fullName evidence="2">Uncharacterized protein</fullName>
    </submittedName>
</protein>
<reference evidence="2 3" key="3">
    <citation type="journal article" date="2015" name="Genome Announc.">
        <title>Draft Genome Sequence of the Archiascomycetous Yeast Saitoella complicata.</title>
        <authorList>
            <person name="Yamauchi K."/>
            <person name="Kondo S."/>
            <person name="Hamamoto M."/>
            <person name="Takahashi Y."/>
            <person name="Ogura Y."/>
            <person name="Hayashi T."/>
            <person name="Nishida H."/>
        </authorList>
    </citation>
    <scope>NUCLEOTIDE SEQUENCE [LARGE SCALE GENOMIC DNA]</scope>
    <source>
        <strain evidence="2 3">NRRL Y-17804</strain>
    </source>
</reference>
<feature type="region of interest" description="Disordered" evidence="1">
    <location>
        <begin position="38"/>
        <end position="75"/>
    </location>
</feature>
<dbReference type="Proteomes" id="UP000033140">
    <property type="component" value="Unassembled WGS sequence"/>
</dbReference>
<reference evidence="2 3" key="1">
    <citation type="journal article" date="2011" name="J. Gen. Appl. Microbiol.">
        <title>Draft genome sequencing of the enigmatic yeast Saitoella complicata.</title>
        <authorList>
            <person name="Nishida H."/>
            <person name="Hamamoto M."/>
            <person name="Sugiyama J."/>
        </authorList>
    </citation>
    <scope>NUCLEOTIDE SEQUENCE [LARGE SCALE GENOMIC DNA]</scope>
    <source>
        <strain evidence="2 3">NRRL Y-17804</strain>
    </source>
</reference>
<evidence type="ECO:0000313" key="2">
    <source>
        <dbReference type="EMBL" id="GAO50576.1"/>
    </source>
</evidence>
<accession>A0A0E9NLM1</accession>
<feature type="compositionally biased region" description="Basic and acidic residues" evidence="1">
    <location>
        <begin position="60"/>
        <end position="75"/>
    </location>
</feature>
<organism evidence="2 3">
    <name type="scientific">Saitoella complicata (strain BCRC 22490 / CBS 7301 / JCM 7358 / NBRC 10748 / NRRL Y-17804)</name>
    <dbReference type="NCBI Taxonomy" id="698492"/>
    <lineage>
        <taxon>Eukaryota</taxon>
        <taxon>Fungi</taxon>
        <taxon>Dikarya</taxon>
        <taxon>Ascomycota</taxon>
        <taxon>Taphrinomycotina</taxon>
        <taxon>Taphrinomycotina incertae sedis</taxon>
        <taxon>Saitoella</taxon>
    </lineage>
</organism>
<proteinExistence type="predicted"/>
<comment type="caution">
    <text evidence="2">The sequence shown here is derived from an EMBL/GenBank/DDBJ whole genome shotgun (WGS) entry which is preliminary data.</text>
</comment>
<keyword evidence="3" id="KW-1185">Reference proteome</keyword>